<protein>
    <submittedName>
        <fullName evidence="1">Uncharacterized protein</fullName>
    </submittedName>
</protein>
<dbReference type="EMBL" id="MT141157">
    <property type="protein sequence ID" value="QJA55408.1"/>
    <property type="molecule type" value="Genomic_DNA"/>
</dbReference>
<reference evidence="1" key="1">
    <citation type="submission" date="2020-03" db="EMBL/GenBank/DDBJ databases">
        <title>The deep terrestrial virosphere.</title>
        <authorList>
            <person name="Holmfeldt K."/>
            <person name="Nilsson E."/>
            <person name="Simone D."/>
            <person name="Lopez-Fernandez M."/>
            <person name="Wu X."/>
            <person name="de Brujin I."/>
            <person name="Lundin D."/>
            <person name="Andersson A."/>
            <person name="Bertilsson S."/>
            <person name="Dopson M."/>
        </authorList>
    </citation>
    <scope>NUCLEOTIDE SEQUENCE</scope>
    <source>
        <strain evidence="1">MM415B02049</strain>
    </source>
</reference>
<proteinExistence type="predicted"/>
<accession>A0A6M3IDV8</accession>
<organism evidence="1">
    <name type="scientific">viral metagenome</name>
    <dbReference type="NCBI Taxonomy" id="1070528"/>
    <lineage>
        <taxon>unclassified sequences</taxon>
        <taxon>metagenomes</taxon>
        <taxon>organismal metagenomes</taxon>
    </lineage>
</organism>
<sequence length="145" mass="16860">MKIVPLDKENIDIVFNDLWDIGKKEIALFDESVESKKESFIKMIGLPFTGALCDDNDQPCALVALKRENQFKWTSNFVAIEGGFRKIYVHATSLFIKISDRIVSNRVSEIEIRSAYKFGKPSKWFEFMGFKYEGGTRTEHYYVKR</sequence>
<name>A0A6M3IDV8_9ZZZZ</name>
<evidence type="ECO:0000313" key="1">
    <source>
        <dbReference type="EMBL" id="QJA55408.1"/>
    </source>
</evidence>
<gene>
    <name evidence="1" type="ORF">MM415B02049_0005</name>
</gene>
<dbReference type="AlphaFoldDB" id="A0A6M3IDV8"/>